<keyword evidence="2 6" id="KW-0863">Zinc-finger</keyword>
<evidence type="ECO:0000256" key="1">
    <source>
        <dbReference type="ARBA" id="ARBA00022723"/>
    </source>
</evidence>
<dbReference type="Pfam" id="PF04770">
    <property type="entry name" value="ZF-HD_dimer"/>
    <property type="match status" value="1"/>
</dbReference>
<dbReference type="InParanoid" id="A0A2R6RGI2"/>
<feature type="region of interest" description="Disordered" evidence="4">
    <location>
        <begin position="94"/>
        <end position="125"/>
    </location>
</feature>
<keyword evidence="3" id="KW-0862">Zinc</keyword>
<dbReference type="NCBIfam" id="TIGR01566">
    <property type="entry name" value="ZF_HD_prot_N"/>
    <property type="match status" value="1"/>
</dbReference>
<dbReference type="InterPro" id="IPR006456">
    <property type="entry name" value="ZF_HD_homeobox_Cys/His_dimer"/>
</dbReference>
<keyword evidence="6" id="KW-0238">DNA-binding</keyword>
<dbReference type="GO" id="GO:0008270">
    <property type="term" value="F:zinc ion binding"/>
    <property type="evidence" value="ECO:0007669"/>
    <property type="project" value="UniProtKB-KW"/>
</dbReference>
<dbReference type="PANTHER" id="PTHR31948:SF119">
    <property type="entry name" value="ZINC-FINGER HOMEODOMAIN PROTEIN 6-LIKE"/>
    <property type="match status" value="1"/>
</dbReference>
<dbReference type="PANTHER" id="PTHR31948">
    <property type="entry name" value="ZINC-FINGER HOMEODOMAIN PROTEIN 2"/>
    <property type="match status" value="1"/>
</dbReference>
<reference evidence="6 7" key="1">
    <citation type="submission" date="2017-07" db="EMBL/GenBank/DDBJ databases">
        <title>An improved, manually edited Actinidia chinensis var. chinensis (kiwifruit) genome highlights the challenges associated with draft genomes and gene prediction in plants.</title>
        <authorList>
            <person name="Pilkington S."/>
            <person name="Crowhurst R."/>
            <person name="Hilario E."/>
            <person name="Nardozza S."/>
            <person name="Fraser L."/>
            <person name="Peng Y."/>
            <person name="Gunaseelan K."/>
            <person name="Simpson R."/>
            <person name="Tahir J."/>
            <person name="Deroles S."/>
            <person name="Templeton K."/>
            <person name="Luo Z."/>
            <person name="Davy M."/>
            <person name="Cheng C."/>
            <person name="Mcneilage M."/>
            <person name="Scaglione D."/>
            <person name="Liu Y."/>
            <person name="Zhang Q."/>
            <person name="Datson P."/>
            <person name="De Silva N."/>
            <person name="Gardiner S."/>
            <person name="Bassett H."/>
            <person name="Chagne D."/>
            <person name="Mccallum J."/>
            <person name="Dzierzon H."/>
            <person name="Deng C."/>
            <person name="Wang Y.-Y."/>
            <person name="Barron N."/>
            <person name="Manako K."/>
            <person name="Bowen J."/>
            <person name="Foster T."/>
            <person name="Erridge Z."/>
            <person name="Tiffin H."/>
            <person name="Waite C."/>
            <person name="Davies K."/>
            <person name="Grierson E."/>
            <person name="Laing W."/>
            <person name="Kirk R."/>
            <person name="Chen X."/>
            <person name="Wood M."/>
            <person name="Montefiori M."/>
            <person name="Brummell D."/>
            <person name="Schwinn K."/>
            <person name="Catanach A."/>
            <person name="Fullerton C."/>
            <person name="Li D."/>
            <person name="Meiyalaghan S."/>
            <person name="Nieuwenhuizen N."/>
            <person name="Read N."/>
            <person name="Prakash R."/>
            <person name="Hunter D."/>
            <person name="Zhang H."/>
            <person name="Mckenzie M."/>
            <person name="Knabel M."/>
            <person name="Harris A."/>
            <person name="Allan A."/>
            <person name="Chen A."/>
            <person name="Janssen B."/>
            <person name="Plunkett B."/>
            <person name="Dwamena C."/>
            <person name="Voogd C."/>
            <person name="Leif D."/>
            <person name="Lafferty D."/>
            <person name="Souleyre E."/>
            <person name="Varkonyi-Gasic E."/>
            <person name="Gambi F."/>
            <person name="Hanley J."/>
            <person name="Yao J.-L."/>
            <person name="Cheung J."/>
            <person name="David K."/>
            <person name="Warren B."/>
            <person name="Marsh K."/>
            <person name="Snowden K."/>
            <person name="Lin-Wang K."/>
            <person name="Brian L."/>
            <person name="Martinez-Sanchez M."/>
            <person name="Wang M."/>
            <person name="Ileperuma N."/>
            <person name="Macnee N."/>
            <person name="Campin R."/>
            <person name="Mcatee P."/>
            <person name="Drummond R."/>
            <person name="Espley R."/>
            <person name="Ireland H."/>
            <person name="Wu R."/>
            <person name="Atkinson R."/>
            <person name="Karunairetnam S."/>
            <person name="Bulley S."/>
            <person name="Chunkath S."/>
            <person name="Hanley Z."/>
            <person name="Storey R."/>
            <person name="Thrimawithana A."/>
            <person name="Thomson S."/>
            <person name="David C."/>
            <person name="Testolin R."/>
        </authorList>
    </citation>
    <scope>NUCLEOTIDE SEQUENCE [LARGE SCALE GENOMIC DNA]</scope>
    <source>
        <strain evidence="7">cv. Red5</strain>
        <tissue evidence="6">Young leaf</tissue>
    </source>
</reference>
<evidence type="ECO:0000256" key="4">
    <source>
        <dbReference type="SAM" id="MobiDB-lite"/>
    </source>
</evidence>
<evidence type="ECO:0000259" key="5">
    <source>
        <dbReference type="PROSITE" id="PS51523"/>
    </source>
</evidence>
<keyword evidence="1" id="KW-0479">Metal-binding</keyword>
<dbReference type="STRING" id="1590841.A0A2R6RGI2"/>
<dbReference type="GO" id="GO:0050793">
    <property type="term" value="P:regulation of developmental process"/>
    <property type="evidence" value="ECO:0007669"/>
    <property type="project" value="TreeGrafter"/>
</dbReference>
<dbReference type="GO" id="GO:0000976">
    <property type="term" value="F:transcription cis-regulatory region binding"/>
    <property type="evidence" value="ECO:0007669"/>
    <property type="project" value="TreeGrafter"/>
</dbReference>
<feature type="domain" description="ZF-HD dimerization-type" evidence="5">
    <location>
        <begin position="31"/>
        <end position="78"/>
    </location>
</feature>
<dbReference type="PROSITE" id="PS51523">
    <property type="entry name" value="ZF_HD_DIMER"/>
    <property type="match status" value="1"/>
</dbReference>
<evidence type="ECO:0000256" key="3">
    <source>
        <dbReference type="ARBA" id="ARBA00022833"/>
    </source>
</evidence>
<comment type="caution">
    <text evidence="6">The sequence shown here is derived from an EMBL/GenBank/DDBJ whole genome shotgun (WGS) entry which is preliminary data.</text>
</comment>
<organism evidence="6 7">
    <name type="scientific">Actinidia chinensis var. chinensis</name>
    <name type="common">Chinese soft-hair kiwi</name>
    <dbReference type="NCBI Taxonomy" id="1590841"/>
    <lineage>
        <taxon>Eukaryota</taxon>
        <taxon>Viridiplantae</taxon>
        <taxon>Streptophyta</taxon>
        <taxon>Embryophyta</taxon>
        <taxon>Tracheophyta</taxon>
        <taxon>Spermatophyta</taxon>
        <taxon>Magnoliopsida</taxon>
        <taxon>eudicotyledons</taxon>
        <taxon>Gunneridae</taxon>
        <taxon>Pentapetalae</taxon>
        <taxon>asterids</taxon>
        <taxon>Ericales</taxon>
        <taxon>Actinidiaceae</taxon>
        <taxon>Actinidia</taxon>
    </lineage>
</organism>
<protein>
    <submittedName>
        <fullName evidence="6">Zinc-finger homeodomain protein</fullName>
    </submittedName>
</protein>
<dbReference type="GO" id="GO:0005634">
    <property type="term" value="C:nucleus"/>
    <property type="evidence" value="ECO:0007669"/>
    <property type="project" value="TreeGrafter"/>
</dbReference>
<dbReference type="OrthoDB" id="682018at2759"/>
<proteinExistence type="predicted"/>
<keyword evidence="7" id="KW-1185">Reference proteome</keyword>
<sequence length="125" mass="13795">MASNESVTQPIEKTDRHVINVLLYPSNKVRYAECRRNYAASVGGFVLDGCGEFMPRQGSQQVEFCDACGCHRNFHREMLIEGNVAGVANMYLFPPPPPPPPSPSHSSKPKGVLKVYPSTMGAKHY</sequence>
<gene>
    <name evidence="6" type="ORF">CEY00_Acc06693</name>
</gene>
<accession>A0A2R6RGI2</accession>
<dbReference type="AlphaFoldDB" id="A0A2R6RGI2"/>
<dbReference type="EMBL" id="NKQK01000006">
    <property type="protein sequence ID" value="PSS29133.1"/>
    <property type="molecule type" value="Genomic_DNA"/>
</dbReference>
<reference evidence="7" key="2">
    <citation type="journal article" date="2018" name="BMC Genomics">
        <title>A manually annotated Actinidia chinensis var. chinensis (kiwifruit) genome highlights the challenges associated with draft genomes and gene prediction in plants.</title>
        <authorList>
            <person name="Pilkington S.M."/>
            <person name="Crowhurst R."/>
            <person name="Hilario E."/>
            <person name="Nardozza S."/>
            <person name="Fraser L."/>
            <person name="Peng Y."/>
            <person name="Gunaseelan K."/>
            <person name="Simpson R."/>
            <person name="Tahir J."/>
            <person name="Deroles S.C."/>
            <person name="Templeton K."/>
            <person name="Luo Z."/>
            <person name="Davy M."/>
            <person name="Cheng C."/>
            <person name="McNeilage M."/>
            <person name="Scaglione D."/>
            <person name="Liu Y."/>
            <person name="Zhang Q."/>
            <person name="Datson P."/>
            <person name="De Silva N."/>
            <person name="Gardiner S.E."/>
            <person name="Bassett H."/>
            <person name="Chagne D."/>
            <person name="McCallum J."/>
            <person name="Dzierzon H."/>
            <person name="Deng C."/>
            <person name="Wang Y.Y."/>
            <person name="Barron L."/>
            <person name="Manako K."/>
            <person name="Bowen J."/>
            <person name="Foster T.M."/>
            <person name="Erridge Z.A."/>
            <person name="Tiffin H."/>
            <person name="Waite C.N."/>
            <person name="Davies K.M."/>
            <person name="Grierson E.P."/>
            <person name="Laing W.A."/>
            <person name="Kirk R."/>
            <person name="Chen X."/>
            <person name="Wood M."/>
            <person name="Montefiori M."/>
            <person name="Brummell D.A."/>
            <person name="Schwinn K.E."/>
            <person name="Catanach A."/>
            <person name="Fullerton C."/>
            <person name="Li D."/>
            <person name="Meiyalaghan S."/>
            <person name="Nieuwenhuizen N."/>
            <person name="Read N."/>
            <person name="Prakash R."/>
            <person name="Hunter D."/>
            <person name="Zhang H."/>
            <person name="McKenzie M."/>
            <person name="Knabel M."/>
            <person name="Harris A."/>
            <person name="Allan A.C."/>
            <person name="Gleave A."/>
            <person name="Chen A."/>
            <person name="Janssen B.J."/>
            <person name="Plunkett B."/>
            <person name="Ampomah-Dwamena C."/>
            <person name="Voogd C."/>
            <person name="Leif D."/>
            <person name="Lafferty D."/>
            <person name="Souleyre E.J.F."/>
            <person name="Varkonyi-Gasic E."/>
            <person name="Gambi F."/>
            <person name="Hanley J."/>
            <person name="Yao J.L."/>
            <person name="Cheung J."/>
            <person name="David K.M."/>
            <person name="Warren B."/>
            <person name="Marsh K."/>
            <person name="Snowden K.C."/>
            <person name="Lin-Wang K."/>
            <person name="Brian L."/>
            <person name="Martinez-Sanchez M."/>
            <person name="Wang M."/>
            <person name="Ileperuma N."/>
            <person name="Macnee N."/>
            <person name="Campin R."/>
            <person name="McAtee P."/>
            <person name="Drummond R.S.M."/>
            <person name="Espley R.V."/>
            <person name="Ireland H.S."/>
            <person name="Wu R."/>
            <person name="Atkinson R.G."/>
            <person name="Karunairetnam S."/>
            <person name="Bulley S."/>
            <person name="Chunkath S."/>
            <person name="Hanley Z."/>
            <person name="Storey R."/>
            <person name="Thrimawithana A.H."/>
            <person name="Thomson S."/>
            <person name="David C."/>
            <person name="Testolin R."/>
            <person name="Huang H."/>
            <person name="Hellens R.P."/>
            <person name="Schaffer R.J."/>
        </authorList>
    </citation>
    <scope>NUCLEOTIDE SEQUENCE [LARGE SCALE GENOMIC DNA]</scope>
    <source>
        <strain evidence="7">cv. Red5</strain>
    </source>
</reference>
<name>A0A2R6RGI2_ACTCC</name>
<feature type="compositionally biased region" description="Pro residues" evidence="4">
    <location>
        <begin position="94"/>
        <end position="103"/>
    </location>
</feature>
<evidence type="ECO:0000313" key="7">
    <source>
        <dbReference type="Proteomes" id="UP000241394"/>
    </source>
</evidence>
<dbReference type="GO" id="GO:0003700">
    <property type="term" value="F:DNA-binding transcription factor activity"/>
    <property type="evidence" value="ECO:0007669"/>
    <property type="project" value="TreeGrafter"/>
</dbReference>
<dbReference type="Gramene" id="PSS29133">
    <property type="protein sequence ID" value="PSS29133"/>
    <property type="gene ID" value="CEY00_Acc06693"/>
</dbReference>
<keyword evidence="6" id="KW-0371">Homeobox</keyword>
<dbReference type="Proteomes" id="UP000241394">
    <property type="component" value="Chromosome LG6"/>
</dbReference>
<evidence type="ECO:0000256" key="2">
    <source>
        <dbReference type="ARBA" id="ARBA00022771"/>
    </source>
</evidence>
<evidence type="ECO:0000313" key="6">
    <source>
        <dbReference type="EMBL" id="PSS29133.1"/>
    </source>
</evidence>